<evidence type="ECO:0000313" key="1">
    <source>
        <dbReference type="EMBL" id="EFV14147.1"/>
    </source>
</evidence>
<dbReference type="OrthoDB" id="5178774at2"/>
<dbReference type="RefSeq" id="WP_007468553.1">
    <property type="nucleotide sequence ID" value="NZ_KI391954.1"/>
</dbReference>
<accession>E5XND8</accession>
<evidence type="ECO:0000313" key="2">
    <source>
        <dbReference type="Proteomes" id="UP000004816"/>
    </source>
</evidence>
<keyword evidence="2" id="KW-1185">Reference proteome</keyword>
<proteinExistence type="predicted"/>
<dbReference type="EMBL" id="ACZI02000003">
    <property type="protein sequence ID" value="EFV14147.1"/>
    <property type="molecule type" value="Genomic_DNA"/>
</dbReference>
<dbReference type="AlphaFoldDB" id="E5XND8"/>
<dbReference type="Pfam" id="PF10698">
    <property type="entry name" value="DUF2505"/>
    <property type="match status" value="1"/>
</dbReference>
<dbReference type="HOGENOM" id="CLU_104590_0_1_11"/>
<dbReference type="STRING" id="679197.HMPREF9336_01064"/>
<sequence length="172" mass="19423">MATSINYSADFPVEPKRLHDALIDKSYWLNRVNSISGEEATCEFRVDPDEGPVPEGWFSVWSSHLVPVAELPPAITNVRAADLRINRSEHWGPFWNNRASGLFTFSIPESPVRVRGDVALTPKGNGSMLNYTTELQLKVPFLKSKIESNLSERIIKVLDMVRDFTIVWLASH</sequence>
<reference evidence="1 2" key="1">
    <citation type="journal article" date="2011" name="Stand. Genomic Sci.">
        <title>High quality draft genome sequence of Segniliparus rugosus CDC 945(T)= (ATCC BAA-974(T)).</title>
        <authorList>
            <person name="Earl A.M."/>
            <person name="Desjardins C.A."/>
            <person name="Fitzgerald M.G."/>
            <person name="Arachchi H.M."/>
            <person name="Zeng Q."/>
            <person name="Mehta T."/>
            <person name="Griggs A."/>
            <person name="Birren B.W."/>
            <person name="Toney N.C."/>
            <person name="Carr J."/>
            <person name="Posey J."/>
            <person name="Butler W.R."/>
        </authorList>
    </citation>
    <scope>NUCLEOTIDE SEQUENCE [LARGE SCALE GENOMIC DNA]</scope>
    <source>
        <strain evidence="2">ATCC BAA-974 / DSM 45345 / CCUG 50838 / CIP 108380 / JCM 13579 / CDC 945</strain>
    </source>
</reference>
<name>E5XND8_SEGRC</name>
<dbReference type="InterPro" id="IPR019639">
    <property type="entry name" value="DUF2505"/>
</dbReference>
<protein>
    <recommendedName>
        <fullName evidence="3">DUF2505 domain-containing protein</fullName>
    </recommendedName>
</protein>
<comment type="caution">
    <text evidence="1">The sequence shown here is derived from an EMBL/GenBank/DDBJ whole genome shotgun (WGS) entry which is preliminary data.</text>
</comment>
<evidence type="ECO:0008006" key="3">
    <source>
        <dbReference type="Google" id="ProtNLM"/>
    </source>
</evidence>
<organism evidence="1 2">
    <name type="scientific">Segniliparus rugosus (strain ATCC BAA-974 / DSM 45345 / CCUG 50838 / CIP 108380 / JCM 13579 / CDC 945)</name>
    <dbReference type="NCBI Taxonomy" id="679197"/>
    <lineage>
        <taxon>Bacteria</taxon>
        <taxon>Bacillati</taxon>
        <taxon>Actinomycetota</taxon>
        <taxon>Actinomycetes</taxon>
        <taxon>Mycobacteriales</taxon>
        <taxon>Segniliparaceae</taxon>
        <taxon>Segniliparus</taxon>
    </lineage>
</organism>
<dbReference type="Proteomes" id="UP000004816">
    <property type="component" value="Unassembled WGS sequence"/>
</dbReference>
<gene>
    <name evidence="1" type="ORF">HMPREF9336_01064</name>
</gene>